<comment type="caution">
    <text evidence="8">The sequence shown here is derived from an EMBL/GenBank/DDBJ whole genome shotgun (WGS) entry which is preliminary data.</text>
</comment>
<keyword evidence="3 7" id="KW-1133">Transmembrane helix</keyword>
<evidence type="ECO:0000256" key="2">
    <source>
        <dbReference type="ARBA" id="ARBA00022692"/>
    </source>
</evidence>
<keyword evidence="5 7" id="KW-0456">Lyase</keyword>
<organism evidence="8 9">
    <name type="scientific">Prevotella micans F0438</name>
    <dbReference type="NCBI Taxonomy" id="883158"/>
    <lineage>
        <taxon>Bacteria</taxon>
        <taxon>Pseudomonadati</taxon>
        <taxon>Bacteroidota</taxon>
        <taxon>Bacteroidia</taxon>
        <taxon>Bacteroidales</taxon>
        <taxon>Prevotellaceae</taxon>
        <taxon>Prevotella</taxon>
    </lineage>
</organism>
<keyword evidence="1 7" id="KW-1003">Cell membrane</keyword>
<comment type="similarity">
    <text evidence="7">Belongs to the transglycosylase MltG family.</text>
</comment>
<protein>
    <recommendedName>
        <fullName evidence="7">Endolytic murein transglycosylase</fullName>
        <ecNumber evidence="7">4.2.2.29</ecNumber>
    </recommendedName>
    <alternativeName>
        <fullName evidence="7">Peptidoglycan lytic transglycosylase</fullName>
    </alternativeName>
    <alternativeName>
        <fullName evidence="7">Peptidoglycan polymerization terminase</fullName>
    </alternativeName>
</protein>
<dbReference type="Gene3D" id="3.30.160.60">
    <property type="entry name" value="Classic Zinc Finger"/>
    <property type="match status" value="1"/>
</dbReference>
<dbReference type="EC" id="4.2.2.29" evidence="7"/>
<dbReference type="EMBL" id="AGWK01000015">
    <property type="protein sequence ID" value="EHO73537.1"/>
    <property type="molecule type" value="Genomic_DNA"/>
</dbReference>
<keyword evidence="6 7" id="KW-0961">Cell wall biogenesis/degradation</keyword>
<dbReference type="AlphaFoldDB" id="H1Q0H4"/>
<keyword evidence="4 7" id="KW-0472">Membrane</keyword>
<comment type="subcellular location">
    <subcellularLocation>
        <location evidence="7">Cell membrane</location>
        <topology evidence="7">Single-pass membrane protein</topology>
    </subcellularLocation>
</comment>
<dbReference type="eggNOG" id="COG1559">
    <property type="taxonomic scope" value="Bacteria"/>
</dbReference>
<evidence type="ECO:0000256" key="4">
    <source>
        <dbReference type="ARBA" id="ARBA00023136"/>
    </source>
</evidence>
<comment type="catalytic activity">
    <reaction evidence="7">
        <text>a peptidoglycan chain = a peptidoglycan chain with N-acetyl-1,6-anhydromuramyl-[peptide] at the reducing end + a peptidoglycan chain with N-acetylglucosamine at the non-reducing end.</text>
        <dbReference type="EC" id="4.2.2.29"/>
    </reaction>
</comment>
<dbReference type="PANTHER" id="PTHR30518:SF2">
    <property type="entry name" value="ENDOLYTIC MUREIN TRANSGLYCOSYLASE"/>
    <property type="match status" value="1"/>
</dbReference>
<dbReference type="Proteomes" id="UP000016023">
    <property type="component" value="Unassembled WGS sequence"/>
</dbReference>
<dbReference type="GO" id="GO:0071555">
    <property type="term" value="P:cell wall organization"/>
    <property type="evidence" value="ECO:0007669"/>
    <property type="project" value="UniProtKB-KW"/>
</dbReference>
<evidence type="ECO:0000256" key="5">
    <source>
        <dbReference type="ARBA" id="ARBA00023239"/>
    </source>
</evidence>
<dbReference type="HAMAP" id="MF_02065">
    <property type="entry name" value="MltG"/>
    <property type="match status" value="1"/>
</dbReference>
<dbReference type="NCBIfam" id="TIGR00247">
    <property type="entry name" value="endolytic transglycosylase MltG"/>
    <property type="match status" value="1"/>
</dbReference>
<dbReference type="STRING" id="883158.HMPREF9140_00412"/>
<comment type="function">
    <text evidence="7">Functions as a peptidoglycan terminase that cleaves nascent peptidoglycan strands endolytically to terminate their elongation.</text>
</comment>
<dbReference type="GO" id="GO:0005886">
    <property type="term" value="C:plasma membrane"/>
    <property type="evidence" value="ECO:0007669"/>
    <property type="project" value="UniProtKB-SubCell"/>
</dbReference>
<evidence type="ECO:0000256" key="1">
    <source>
        <dbReference type="ARBA" id="ARBA00022475"/>
    </source>
</evidence>
<name>H1Q0H4_9BACT</name>
<gene>
    <name evidence="7" type="primary">mltG</name>
    <name evidence="8" type="ORF">HMPREF9140_00412</name>
</gene>
<keyword evidence="9" id="KW-1185">Reference proteome</keyword>
<feature type="transmembrane region" description="Helical" evidence="7">
    <location>
        <begin position="26"/>
        <end position="45"/>
    </location>
</feature>
<accession>H1Q0H4</accession>
<evidence type="ECO:0000313" key="8">
    <source>
        <dbReference type="EMBL" id="EHO73537.1"/>
    </source>
</evidence>
<dbReference type="GO" id="GO:0008932">
    <property type="term" value="F:lytic endotransglycosylase activity"/>
    <property type="evidence" value="ECO:0007669"/>
    <property type="project" value="UniProtKB-UniRule"/>
</dbReference>
<evidence type="ECO:0000256" key="3">
    <source>
        <dbReference type="ARBA" id="ARBA00022989"/>
    </source>
</evidence>
<feature type="site" description="Important for catalytic activity" evidence="7">
    <location>
        <position position="233"/>
    </location>
</feature>
<reference evidence="8 9" key="1">
    <citation type="submission" date="2011-12" db="EMBL/GenBank/DDBJ databases">
        <title>The Genome Sequence of Prevotella micans F0438.</title>
        <authorList>
            <consortium name="The Broad Institute Genome Sequencing Platform"/>
            <person name="Earl A."/>
            <person name="Ward D."/>
            <person name="Feldgarden M."/>
            <person name="Gevers D."/>
            <person name="Izard J."/>
            <person name="Baranova O.V."/>
            <person name="Blanton J.M."/>
            <person name="Wade W.G."/>
            <person name="Dewhirst F.E."/>
            <person name="Young S.K."/>
            <person name="Zeng Q."/>
            <person name="Gargeya S."/>
            <person name="Fitzgerald M."/>
            <person name="Haas B."/>
            <person name="Abouelleil A."/>
            <person name="Alvarado L."/>
            <person name="Arachchi H.M."/>
            <person name="Berlin A."/>
            <person name="Chapman S.B."/>
            <person name="Gearin G."/>
            <person name="Goldberg J."/>
            <person name="Griggs A."/>
            <person name="Gujja S."/>
            <person name="Hansen M."/>
            <person name="Heiman D."/>
            <person name="Howarth C."/>
            <person name="Larimer J."/>
            <person name="Lui A."/>
            <person name="MacDonald P.J.P."/>
            <person name="McCowen C."/>
            <person name="Montmayeur A."/>
            <person name="Murphy C."/>
            <person name="Neiman D."/>
            <person name="Pearson M."/>
            <person name="Priest M."/>
            <person name="Roberts A."/>
            <person name="Saif S."/>
            <person name="Shea T."/>
            <person name="Sisk P."/>
            <person name="Stolte C."/>
            <person name="Sykes S."/>
            <person name="Wortman J."/>
            <person name="Nusbaum C."/>
            <person name="Birren B."/>
        </authorList>
    </citation>
    <scope>NUCLEOTIDE SEQUENCE [LARGE SCALE GENOMIC DNA]</scope>
    <source>
        <strain evidence="8 9">F0438</strain>
    </source>
</reference>
<keyword evidence="2 7" id="KW-0812">Transmembrane</keyword>
<dbReference type="Pfam" id="PF02618">
    <property type="entry name" value="YceG"/>
    <property type="match status" value="1"/>
</dbReference>
<evidence type="ECO:0000256" key="6">
    <source>
        <dbReference type="ARBA" id="ARBA00023316"/>
    </source>
</evidence>
<dbReference type="PANTHER" id="PTHR30518">
    <property type="entry name" value="ENDOLYTIC MUREIN TRANSGLYCOSYLASE"/>
    <property type="match status" value="1"/>
</dbReference>
<dbReference type="GO" id="GO:0009252">
    <property type="term" value="P:peptidoglycan biosynthetic process"/>
    <property type="evidence" value="ECO:0007669"/>
    <property type="project" value="UniProtKB-UniRule"/>
</dbReference>
<evidence type="ECO:0000256" key="7">
    <source>
        <dbReference type="HAMAP-Rule" id="MF_02065"/>
    </source>
</evidence>
<dbReference type="PATRIC" id="fig|883158.3.peg.424"/>
<dbReference type="InterPro" id="IPR003770">
    <property type="entry name" value="MLTG-like"/>
</dbReference>
<proteinExistence type="inferred from homology"/>
<evidence type="ECO:0000313" key="9">
    <source>
        <dbReference type="Proteomes" id="UP000016023"/>
    </source>
</evidence>
<dbReference type="HOGENOM" id="CLU_025574_2_0_10"/>
<sequence length="357" mass="41656">MLPLLPTYSYSYMSKSRRKKHKYRNLKILIGVCATFVVLGYFILFSSMSRSGKIEYVFLDKDDNVDSVYKKVELLSTRHSFWAFKQIARIAGFKDKDVRTGRYAVGSMGALQTFRYIRNHRQAAVSITIRSVRTLADLSRDVTRDLLISRKTFMQRTADKKFCRKYGYTPETIIAIFIPDTYDFYWDTDIDGFFDKIDKENKRFWSFERMQKAKEAHFTPVEVMTLASIVDEETDNEKEMPMIAGMYINRLRARMPLQADPTVKFATKNFAAHRIYHKWLTVDSPYNTYKYRGLPPGPIRIPSVAAIDAVLDYVHHDYMYMCAKEDFSGTHNFAKTYAEHQVNAAKYAKALNERGIE</sequence>